<dbReference type="SUPFAM" id="SSF50978">
    <property type="entry name" value="WD40 repeat-like"/>
    <property type="match status" value="2"/>
</dbReference>
<organism evidence="3 4">
    <name type="scientific">Senna tora</name>
    <dbReference type="NCBI Taxonomy" id="362788"/>
    <lineage>
        <taxon>Eukaryota</taxon>
        <taxon>Viridiplantae</taxon>
        <taxon>Streptophyta</taxon>
        <taxon>Embryophyta</taxon>
        <taxon>Tracheophyta</taxon>
        <taxon>Spermatophyta</taxon>
        <taxon>Magnoliopsida</taxon>
        <taxon>eudicotyledons</taxon>
        <taxon>Gunneridae</taxon>
        <taxon>Pentapetalae</taxon>
        <taxon>rosids</taxon>
        <taxon>fabids</taxon>
        <taxon>Fabales</taxon>
        <taxon>Fabaceae</taxon>
        <taxon>Caesalpinioideae</taxon>
        <taxon>Cassia clade</taxon>
        <taxon>Senna</taxon>
    </lineage>
</organism>
<name>A0A834XHJ5_9FABA</name>
<dbReference type="GO" id="GO:0007035">
    <property type="term" value="P:vacuolar acidification"/>
    <property type="evidence" value="ECO:0007669"/>
    <property type="project" value="TreeGrafter"/>
</dbReference>
<comment type="caution">
    <text evidence="3">The sequence shown here is derived from an EMBL/GenBank/DDBJ whole genome shotgun (WGS) entry which is preliminary data.</text>
</comment>
<dbReference type="InterPro" id="IPR015943">
    <property type="entry name" value="WD40/YVTN_repeat-like_dom_sf"/>
</dbReference>
<dbReference type="InterPro" id="IPR036322">
    <property type="entry name" value="WD40_repeat_dom_sf"/>
</dbReference>
<evidence type="ECO:0000256" key="1">
    <source>
        <dbReference type="PROSITE-ProRule" id="PRU00221"/>
    </source>
</evidence>
<dbReference type="Pfam" id="PF12234">
    <property type="entry name" value="Rav1p_C"/>
    <property type="match status" value="1"/>
</dbReference>
<keyword evidence="1" id="KW-0853">WD repeat</keyword>
<dbReference type="GO" id="GO:0043291">
    <property type="term" value="C:RAVE complex"/>
    <property type="evidence" value="ECO:0007669"/>
    <property type="project" value="TreeGrafter"/>
</dbReference>
<dbReference type="InterPro" id="IPR022033">
    <property type="entry name" value="Rav1p_C"/>
</dbReference>
<dbReference type="SMART" id="SM00320">
    <property type="entry name" value="WD40"/>
    <property type="match status" value="10"/>
</dbReference>
<dbReference type="Proteomes" id="UP000634136">
    <property type="component" value="Unassembled WGS sequence"/>
</dbReference>
<dbReference type="PANTHER" id="PTHR13950:SF9">
    <property type="entry name" value="RABCONNECTIN-3A"/>
    <property type="match status" value="1"/>
</dbReference>
<gene>
    <name evidence="3" type="ORF">G2W53_000961</name>
</gene>
<dbReference type="InterPro" id="IPR001680">
    <property type="entry name" value="WD40_rpt"/>
</dbReference>
<accession>A0A834XHJ5</accession>
<dbReference type="PROSITE" id="PS50294">
    <property type="entry name" value="WD_REPEATS_REGION"/>
    <property type="match status" value="1"/>
</dbReference>
<dbReference type="PROSITE" id="PS50082">
    <property type="entry name" value="WD_REPEATS_2"/>
    <property type="match status" value="1"/>
</dbReference>
<evidence type="ECO:0000259" key="2">
    <source>
        <dbReference type="Pfam" id="PF12234"/>
    </source>
</evidence>
<dbReference type="FunFam" id="2.130.10.10:FF:001240">
    <property type="entry name" value="Transducin family protein / WD-40 repeat family protein"/>
    <property type="match status" value="1"/>
</dbReference>
<feature type="repeat" description="WD" evidence="1">
    <location>
        <begin position="2170"/>
        <end position="2211"/>
    </location>
</feature>
<protein>
    <submittedName>
        <fullName evidence="3">DmX-like protein 2 isoform A</fullName>
    </submittedName>
</protein>
<sequence>MIQWRPSRGKLSNRKGRHSARDVLLTCCLDGTLRLWSEIDNGKARKTGKDVNDQKSMGHSYCVVSVIEINQSLNGTLGLDTFVTWGTESGGIFKTGDGAHQVFSKEGFDHEVGKCDWLIGFGPGMLLTFWAIHCLDDLSALRFPRVTLWRRHELQGPELGNVYRFDSSDFRNALLLNKVILLRNCWSGPPVICSPVQLLPCNSLIWSFFHIQTLRDSVENSLGKANTENISYLNGGVLNLDGHGGRILKVSIHPCICEVQIAASLDSDGLVLFWSLSRISNCTVGYPTLIPIWELCGKLVTQDSCSMYTSLRWAPSVFYDELVLFMGHARGIDCFIVKFCQTEEEYIEYHYFCTIPFSGHGPYEDGPTDISAISLCSTCNKTFSNNKLMLLAIWMGGFQALSWEIILHSFDMSTSCCECNFDDKSLTDHSMWAFESTFAGKRYCITVNPCSSEFSSSLTNNQVTSFSVASPTTLSPRQQKFGSANDICSSYPAYIMATGCTDGSLKLWRSNPGNPSTLHLPWELVGMFAAHEGPVNGICLTDCGQKIATFCNNNNSNPVSTIHIWHALNLTSGGTFILEDKLTLDSYVVTLNWLTLGTGQLLLGVCLQNELQVYSQRRYDGLTLSNLQNCSKVNIWICIASAHTSLPIYDFLWGPRAAAVVVHRNYFGIFSHWLFHVDKKQWSDFHSCDAKANIFEDKLSAVFSDSDVGTSKELSIRDSNMMNNELFSSLYLANRQLESQLCTNTGLWSIFEVVEQLCGSLPIYHPDVLLINISSGHWKRAYVAVRHLVEFLTSTYAPEKSHASEKAGPPEILLSNYFEGLVSGSSQDKGLQWSGEATLSTSFSQFETENTSSTRSELSRFIESLENLPELAAMVNIKKTEILAVVDLLSEVNSPHLSSAYQSLDEPGRRFWVGLRFQQLQFVRNFSRVASVEELGVNSRLFVWAYHSDCKENLFGSVIPNEPSWQEMRALGIGFWFANVPQLRARMEKLARAQYLKNKNPKDCALLYIALNRTQVLAGLFKISRDEKDKPLVGFLSRNFQDEKNKAAALKNAYVLLGKHQFELAIAFFLLGGDNSSAINICAKNLGDEQLALVICRLVEGHGGPLERHLITKYILPSAIDKGDYWLVSLLEWEMGNYYQSFRSMLDISINSIPPEPIVESNCGPFLDPNVGFYCQMLATKNSLKNAVGEQNSAILLRWATLMTATSLNRCGTPLEALECFSSSLSMLGTAEQGSTLDAGLDVLSNNLNPFPRKSANWLSADVSVHLEFHTKSNLALQYLSKLLKEHPSWPDNVAGSNWEAAYSDEYMVQYDKSLENLRQKLYTGLALFEQRFLLGSSCLLGMILFSLCHQGLLNIGYDIAGAWTPGDQSQKNSAMIDAYTLYHSWLRPLFKTTIEISYFFSRVFSASSMDYSQQRLTFSEKDAYIESRSKVSNAWQSRFGSLLISFWYLRAILRIQFGSCSKNLMTKTVDIINLFEYYLHFSSAWLQKNSEALFLMVQPFLIAQADGHNPHEVDIVNLKKLIPKTADLLIQDSLIDNTLECGQDMQDGDIKQLIPDDEKWMILGSCLWQHISRFMINNLNMVLDTIDDGNLSGSSHRKYDSKASTLLTLDSDSINLPEKIRLVSLNLCELLKTTVTHSSSYHTKQLAAFLWQKLEYNSNLMTLEWLKRPSQSEFNQNHSHEIVNLELVNRKDKNSVYQILWDHCANPKLIFDCFAQEKLNCSNYFGHLPTKGWNDMYITMTGLHKSDDMHDHGYKVSGNRSSHDVGSPVKSALQSGHASVNSHHKDTTTRNITLFQNPRELHKRNGELLEALCINSTNQQEAAIASNRKGIIFFHLDDGIPSGDKAVHLWSEADWPLNGWAGTKSSPAPTCVSPGVGLGNNKGAHLGLGGATVGVGSSAWPSKDLTVDGAFGIPRYANIGASRLGWEIQQDFEDPVDPPATVENISTRALSSHPLRPFFLVGSSNTHIYLWEFNKDKATATYGVLPAANVPPPYALASISALQFDHCGHRFASAASDGTVCTWQLEVGGRSNIRPTESSLCFSGHASDVTYFSSSGSIIAVAGYNSSNNLNVVLWDTLAPSTTSRVSILCHEGGARSLSVLDNDVGSGSISPLIVTGGKNGDVGVHDFRYVATGKAKRHRYSDSSEQSSSTSSNSDKDKNVNGMLWYIPKAHSGSITKIAAIPYTSLFLTGSKDGDVKLWDVKSTKLVHQWSKLHEKHTFLQPSSRGFGGVVRAAVTDIQVISHGFLSCGGDGTVKLVSLNKHALGHEVKL</sequence>
<reference evidence="3" key="1">
    <citation type="submission" date="2020-09" db="EMBL/GenBank/DDBJ databases">
        <title>Genome-Enabled Discovery of Anthraquinone Biosynthesis in Senna tora.</title>
        <authorList>
            <person name="Kang S.-H."/>
            <person name="Pandey R.P."/>
            <person name="Lee C.-M."/>
            <person name="Sim J.-S."/>
            <person name="Jeong J.-T."/>
            <person name="Choi B.-S."/>
            <person name="Jung M."/>
            <person name="Ginzburg D."/>
            <person name="Zhao K."/>
            <person name="Won S.Y."/>
            <person name="Oh T.-J."/>
            <person name="Yu Y."/>
            <person name="Kim N.-H."/>
            <person name="Lee O.R."/>
            <person name="Lee T.-H."/>
            <person name="Bashyal P."/>
            <person name="Kim T.-S."/>
            <person name="Lee W.-H."/>
            <person name="Kawkins C."/>
            <person name="Kim C.-K."/>
            <person name="Kim J.S."/>
            <person name="Ahn B.O."/>
            <person name="Rhee S.Y."/>
            <person name="Sohng J.K."/>
        </authorList>
    </citation>
    <scope>NUCLEOTIDE SEQUENCE</scope>
    <source>
        <tissue evidence="3">Leaf</tissue>
    </source>
</reference>
<evidence type="ECO:0000313" key="4">
    <source>
        <dbReference type="Proteomes" id="UP000634136"/>
    </source>
</evidence>
<dbReference type="Pfam" id="PF00400">
    <property type="entry name" value="WD40"/>
    <property type="match status" value="2"/>
</dbReference>
<proteinExistence type="predicted"/>
<dbReference type="EMBL" id="JAAIUW010000001">
    <property type="protein sequence ID" value="KAF7844056.1"/>
    <property type="molecule type" value="Genomic_DNA"/>
</dbReference>
<dbReference type="OrthoDB" id="342131at2759"/>
<evidence type="ECO:0000313" key="3">
    <source>
        <dbReference type="EMBL" id="KAF7844056.1"/>
    </source>
</evidence>
<dbReference type="InterPro" id="IPR052208">
    <property type="entry name" value="DmX-like/RAVE_component"/>
</dbReference>
<feature type="domain" description="RAVE complex protein Rav1 C-terminal" evidence="2">
    <location>
        <begin position="572"/>
        <end position="1153"/>
    </location>
</feature>
<keyword evidence="4" id="KW-1185">Reference proteome</keyword>
<dbReference type="PANTHER" id="PTHR13950">
    <property type="entry name" value="RABCONNECTIN-RELATED"/>
    <property type="match status" value="1"/>
</dbReference>
<dbReference type="Gene3D" id="2.130.10.10">
    <property type="entry name" value="YVTN repeat-like/Quinoprotein amine dehydrogenase"/>
    <property type="match status" value="2"/>
</dbReference>